<evidence type="ECO:0000313" key="3">
    <source>
        <dbReference type="Proteomes" id="UP000001023"/>
    </source>
</evidence>
<feature type="domain" description="Aminoglycoside phosphotransferase" evidence="1">
    <location>
        <begin position="32"/>
        <end position="262"/>
    </location>
</feature>
<protein>
    <recommendedName>
        <fullName evidence="1">Aminoglycoside phosphotransferase domain-containing protein</fullName>
    </recommendedName>
</protein>
<reference evidence="2 3" key="2">
    <citation type="journal article" date="2014" name="Stand. Genomic Sci.">
        <title>An updated genome annotation for the model marine bacterium Ruegeria pomeroyi DSS-3.</title>
        <authorList>
            <person name="Rivers A.R."/>
            <person name="Smith C.B."/>
            <person name="Moran M.A."/>
        </authorList>
    </citation>
    <scope>GENOME REANNOTATION</scope>
    <source>
        <strain evidence="3">ATCC 700808 / DSM 15171 / DSS-3</strain>
    </source>
</reference>
<evidence type="ECO:0000259" key="1">
    <source>
        <dbReference type="Pfam" id="PF01636"/>
    </source>
</evidence>
<dbReference type="KEGG" id="sil:SPO3870"/>
<dbReference type="SUPFAM" id="SSF56112">
    <property type="entry name" value="Protein kinase-like (PK-like)"/>
    <property type="match status" value="1"/>
</dbReference>
<dbReference type="Proteomes" id="UP000001023">
    <property type="component" value="Chromosome"/>
</dbReference>
<proteinExistence type="predicted"/>
<dbReference type="HOGENOM" id="CLU_021467_2_0_5"/>
<dbReference type="Gene3D" id="3.30.200.20">
    <property type="entry name" value="Phosphorylase Kinase, domain 1"/>
    <property type="match status" value="1"/>
</dbReference>
<name>Q5LLQ2_RUEPO</name>
<dbReference type="DNASU" id="3196302"/>
<reference evidence="2 3" key="1">
    <citation type="journal article" date="2004" name="Nature">
        <title>Genome sequence of Silicibacter pomeroyi reveals adaptations to the marine environment.</title>
        <authorList>
            <person name="Moran M.A."/>
            <person name="Buchan A."/>
            <person name="Gonzalez J.M."/>
            <person name="Heidelberg J.F."/>
            <person name="Whitman W.B."/>
            <person name="Kiene R.P."/>
            <person name="Henriksen J.R."/>
            <person name="King G.M."/>
            <person name="Belas R."/>
            <person name="Fuqua C."/>
            <person name="Brinkac L."/>
            <person name="Lewis M."/>
            <person name="Johri S."/>
            <person name="Weaver B."/>
            <person name="Pai G."/>
            <person name="Eisen J.A."/>
            <person name="Rahe E."/>
            <person name="Sheldon W.M."/>
            <person name="Ye W."/>
            <person name="Miller T.R."/>
            <person name="Carlton J."/>
            <person name="Rasko D.A."/>
            <person name="Paulsen I.T."/>
            <person name="Ren Q."/>
            <person name="Daugherty S.C."/>
            <person name="Deboy R.T."/>
            <person name="Dodson R.J."/>
            <person name="Durkin A.S."/>
            <person name="Madupu R."/>
            <person name="Nelson W.C."/>
            <person name="Sullivan S.A."/>
            <person name="Rosovitz M.J."/>
            <person name="Haft D.H."/>
            <person name="Selengut J."/>
            <person name="Ward N."/>
        </authorList>
    </citation>
    <scope>NUCLEOTIDE SEQUENCE [LARGE SCALE GENOMIC DNA]</scope>
    <source>
        <strain evidence="3">ATCC 700808 / DSM 15171 / DSS-3</strain>
    </source>
</reference>
<dbReference type="PaxDb" id="246200-SPO3870"/>
<evidence type="ECO:0000313" key="2">
    <source>
        <dbReference type="EMBL" id="AAV97084.1"/>
    </source>
</evidence>
<dbReference type="Pfam" id="PF01636">
    <property type="entry name" value="APH"/>
    <property type="match status" value="1"/>
</dbReference>
<sequence length="344" mass="38013">MGSAHRGAEMSDRSALATAFLAGTSWATATRAPLAGDASARRYERLTNPETGQTAVLMDAPPEQGETVHRFVELARHLRAQGLSAPEILAEDPAQGFLLIEDLGDDLFTRVIARDPTLEAPLYEAATDLLVALRDMPLMAGLDSYGPALLAEKTDIAFDHYVSGITGDDVSETRDRFIDRFGDLLHQTVQGPKVLILRDYHAENLIWLPDRSDLARVGLLDFQDAVVGHPAYDLVSLLQDIRRDVPARIEMPMIARFIEATGADDHEFRTAYAVLGVQRNLRILGVFARLSRDLGKTRYLALMAAVWRHVMRDLEHPAMAGIADLLRETLPPPSSENLARLHPR</sequence>
<dbReference type="InterPro" id="IPR002575">
    <property type="entry name" value="Aminoglycoside_PTrfase"/>
</dbReference>
<dbReference type="eggNOG" id="COG3178">
    <property type="taxonomic scope" value="Bacteria"/>
</dbReference>
<gene>
    <name evidence="2" type="ordered locus">SPO3870</name>
</gene>
<accession>Q5LLQ2</accession>
<dbReference type="InterPro" id="IPR011009">
    <property type="entry name" value="Kinase-like_dom_sf"/>
</dbReference>
<dbReference type="STRING" id="246200.SPO3870"/>
<keyword evidence="3" id="KW-1185">Reference proteome</keyword>
<dbReference type="EMBL" id="CP000031">
    <property type="protein sequence ID" value="AAV97084.1"/>
    <property type="molecule type" value="Genomic_DNA"/>
</dbReference>
<dbReference type="Gene3D" id="3.90.1200.10">
    <property type="match status" value="1"/>
</dbReference>
<dbReference type="AlphaFoldDB" id="Q5LLQ2"/>
<organism evidence="2 3">
    <name type="scientific">Ruegeria pomeroyi (strain ATCC 700808 / DSM 15171 / DSS-3)</name>
    <name type="common">Silicibacter pomeroyi</name>
    <dbReference type="NCBI Taxonomy" id="246200"/>
    <lineage>
        <taxon>Bacteria</taxon>
        <taxon>Pseudomonadati</taxon>
        <taxon>Pseudomonadota</taxon>
        <taxon>Alphaproteobacteria</taxon>
        <taxon>Rhodobacterales</taxon>
        <taxon>Roseobacteraceae</taxon>
        <taxon>Ruegeria</taxon>
    </lineage>
</organism>